<gene>
    <name evidence="3" type="ORF">HUE88_09090</name>
</gene>
<feature type="transmembrane region" description="Helical" evidence="2">
    <location>
        <begin position="42"/>
        <end position="72"/>
    </location>
</feature>
<evidence type="ECO:0000256" key="1">
    <source>
        <dbReference type="SAM" id="Coils"/>
    </source>
</evidence>
<evidence type="ECO:0000256" key="2">
    <source>
        <dbReference type="SAM" id="Phobius"/>
    </source>
</evidence>
<reference evidence="3 4" key="1">
    <citation type="submission" date="2020-05" db="EMBL/GenBank/DDBJ databases">
        <title>Sulfurimonas marisnigri, sp. nov., and Sulfurimonas baltica, sp. nov., manganese oxide reducing chemolithoautotrophs of the class Epsilonproteobacteria isolated from the pelagic redoxclines of the Black and Baltic Seas and emended description of the genus Sulfurimonas.</title>
        <authorList>
            <person name="Henkel J.V."/>
            <person name="Laudan C."/>
            <person name="Werner J."/>
            <person name="Neu T."/>
            <person name="Plewe S."/>
            <person name="Sproer C."/>
            <person name="Bunk B."/>
            <person name="Schulz-Vogt H.N."/>
        </authorList>
    </citation>
    <scope>NUCLEOTIDE SEQUENCE [LARGE SCALE GENOMIC DNA]</scope>
    <source>
        <strain evidence="3 4">GD2</strain>
    </source>
</reference>
<evidence type="ECO:0000313" key="4">
    <source>
        <dbReference type="Proteomes" id="UP000593994"/>
    </source>
</evidence>
<name>A0A7S7LTW9_9BACT</name>
<dbReference type="EMBL" id="CP054492">
    <property type="protein sequence ID" value="QOY51280.1"/>
    <property type="molecule type" value="Genomic_DNA"/>
</dbReference>
<sequence length="753" mass="84481">MVKTFMKFFKALNSSQTPWQMSLALSLGMAMGLTPYSGLQTIILIFIVLVVNIHIGLFLISSAFFAGIGYMFDPYFEQLGYSLLNMQALDGVFTAAYNSALLRLTYFNNTIVLGSNIIAFIFVLPMFFVLNRVVYIYRDKIASKLQQYTILRKLGISVSDKKDKFFRVSGIGLFLILGGVVVVFNILFFDALLKYAIEENFTKTLKKKVTIENLDVSFTEGKINIDNLHVADDKKAVVSTKNINVDIDLNQLLFKRYHIESINVSGMAFNKEVKPELLYIAPQEASPESAQQIKEKKSEDVFKIPSLSLEDPKALIARMGLSSLGSFDATKEKISAINTKYKNIIENDFSKDELTKISSEIKDIQERLKSKDISSMLQLKEDVSALNKKIKDKKELLNKTKKEFSQDKNSIQQDYKDLTKGAAKDYNNLKSQYTFDSEGGVNIVGVLFGDKLKTYLGSFLKYYEIAKPYLKSGPKKIEQPIPPRGEGRWVAFKYTIPTVDFLIKSTNISGELQKQDFKLAVKDISSNQKLLKAPMTFLFSSDGDELKGLVAKGEDNHLKEHVKTTSSFSLVQGVLENTDMSFMNLEKAKYSFKGELNADDYINLNAQTKILFSNVSLSLKQTDSKLMKSLAAVVSKIDNFDLDVKLNGSVENPEVSVKSNLDKKLSSVFSSVFENEVKKYQSELKDLIDTQVKSKLNELKIGQDGLGDIDKLLNTQGLGLENMLSGTNKIEDTIKNKAGDGLKDKAKNLFKGF</sequence>
<dbReference type="RefSeq" id="WP_194368392.1">
    <property type="nucleotide sequence ID" value="NZ_CP054492.1"/>
</dbReference>
<organism evidence="3 4">
    <name type="scientific">Candidatus Sulfurimonas baltica</name>
    <dbReference type="NCBI Taxonomy" id="2740404"/>
    <lineage>
        <taxon>Bacteria</taxon>
        <taxon>Pseudomonadati</taxon>
        <taxon>Campylobacterota</taxon>
        <taxon>Epsilonproteobacteria</taxon>
        <taxon>Campylobacterales</taxon>
        <taxon>Sulfurimonadaceae</taxon>
        <taxon>Sulfurimonas</taxon>
    </lineage>
</organism>
<proteinExistence type="predicted"/>
<dbReference type="Proteomes" id="UP000593994">
    <property type="component" value="Chromosome"/>
</dbReference>
<feature type="transmembrane region" description="Helical" evidence="2">
    <location>
        <begin position="171"/>
        <end position="193"/>
    </location>
</feature>
<evidence type="ECO:0000313" key="3">
    <source>
        <dbReference type="EMBL" id="QOY51280.1"/>
    </source>
</evidence>
<dbReference type="AlphaFoldDB" id="A0A7S7LTW9"/>
<dbReference type="KEGG" id="sbal:HUE88_09090"/>
<keyword evidence="2" id="KW-1133">Transmembrane helix</keyword>
<dbReference type="InterPro" id="IPR019935">
    <property type="entry name" value="CHP03546"/>
</dbReference>
<dbReference type="NCBIfam" id="TIGR03546">
    <property type="entry name" value="TIGR03546 family protein"/>
    <property type="match status" value="1"/>
</dbReference>
<feature type="transmembrane region" description="Helical" evidence="2">
    <location>
        <begin position="117"/>
        <end position="137"/>
    </location>
</feature>
<protein>
    <submittedName>
        <fullName evidence="3">TIGR03545 family protein</fullName>
    </submittedName>
</protein>
<accession>A0A7S7LTW9</accession>
<feature type="coiled-coil region" evidence="1">
    <location>
        <begin position="347"/>
        <end position="407"/>
    </location>
</feature>
<keyword evidence="2" id="KW-0472">Membrane</keyword>
<dbReference type="NCBIfam" id="TIGR03545">
    <property type="entry name" value="TIGR03545 family protein"/>
    <property type="match status" value="1"/>
</dbReference>
<keyword evidence="1" id="KW-0175">Coiled coil</keyword>
<keyword evidence="4" id="KW-1185">Reference proteome</keyword>
<keyword evidence="2" id="KW-0812">Transmembrane</keyword>
<dbReference type="InterPro" id="IPR019934">
    <property type="entry name" value="CHP03545"/>
</dbReference>